<dbReference type="PANTHER" id="PTHR35008">
    <property type="entry name" value="BLL4482 PROTEIN-RELATED"/>
    <property type="match status" value="1"/>
</dbReference>
<dbReference type="InterPro" id="IPR051459">
    <property type="entry name" value="Cytochrome_c-type_DH"/>
</dbReference>
<feature type="chain" id="PRO_5001968963" description="Cytochrome c domain-containing protein" evidence="5">
    <location>
        <begin position="23"/>
        <end position="1107"/>
    </location>
</feature>
<dbReference type="InterPro" id="IPR036909">
    <property type="entry name" value="Cyt_c-like_dom_sf"/>
</dbReference>
<keyword evidence="3 4" id="KW-0408">Iron</keyword>
<organism evidence="7 8">
    <name type="scientific">Pseudooceanicola atlanticus</name>
    <dbReference type="NCBI Taxonomy" id="1461694"/>
    <lineage>
        <taxon>Bacteria</taxon>
        <taxon>Pseudomonadati</taxon>
        <taxon>Pseudomonadota</taxon>
        <taxon>Alphaproteobacteria</taxon>
        <taxon>Rhodobacterales</taxon>
        <taxon>Paracoccaceae</taxon>
        <taxon>Pseudooceanicola</taxon>
    </lineage>
</organism>
<keyword evidence="1 4" id="KW-0349">Heme</keyword>
<accession>A0A0A0EGZ9</accession>
<feature type="signal peptide" evidence="5">
    <location>
        <begin position="1"/>
        <end position="22"/>
    </location>
</feature>
<proteinExistence type="predicted"/>
<dbReference type="eggNOG" id="COG0515">
    <property type="taxonomic scope" value="Bacteria"/>
</dbReference>
<keyword evidence="8" id="KW-1185">Reference proteome</keyword>
<comment type="caution">
    <text evidence="7">The sequence shown here is derived from an EMBL/GenBank/DDBJ whole genome shotgun (WGS) entry which is preliminary data.</text>
</comment>
<feature type="domain" description="Cytochrome c" evidence="6">
    <location>
        <begin position="317"/>
        <end position="398"/>
    </location>
</feature>
<evidence type="ECO:0000256" key="3">
    <source>
        <dbReference type="ARBA" id="ARBA00023004"/>
    </source>
</evidence>
<dbReference type="Proteomes" id="UP000030004">
    <property type="component" value="Unassembled WGS sequence"/>
</dbReference>
<reference evidence="7 8" key="1">
    <citation type="journal article" date="2015" name="Antonie Van Leeuwenhoek">
        <title>Pseudooceanicola atlanticus gen. nov. sp. nov., isolated from surface seawater of the Atlantic Ocean and reclassification of Oceanicola batsensis, Oceanicola marinus, Oceanicola nitratireducens, Oceanicola nanhaiensis, Oceanicola antarcticus and Oceanicola flagellatus, as Pseudooceanicola batsensis comb. nov., Pseudooceanicola marinus comb. nov., Pseudooceanicola nitratireducens comb. nov., Pseudooceanicola nanhaiensis comb. nov., Pseudooceanicola antarcticus comb. nov., and Pseudooceanicola flagellatus comb. nov.</title>
        <authorList>
            <person name="Lai Q."/>
            <person name="Li G."/>
            <person name="Liu X."/>
            <person name="Du Y."/>
            <person name="Sun F."/>
            <person name="Shao Z."/>
        </authorList>
    </citation>
    <scope>NUCLEOTIDE SEQUENCE [LARGE SCALE GENOMIC DNA]</scope>
    <source>
        <strain evidence="7 8">22II-s11g</strain>
    </source>
</reference>
<evidence type="ECO:0000313" key="7">
    <source>
        <dbReference type="EMBL" id="KGM49605.1"/>
    </source>
</evidence>
<dbReference type="GO" id="GO:0009055">
    <property type="term" value="F:electron transfer activity"/>
    <property type="evidence" value="ECO:0007669"/>
    <property type="project" value="InterPro"/>
</dbReference>
<dbReference type="Pfam" id="PF00034">
    <property type="entry name" value="Cytochrom_C"/>
    <property type="match status" value="1"/>
</dbReference>
<dbReference type="PROSITE" id="PS51007">
    <property type="entry name" value="CYTC"/>
    <property type="match status" value="3"/>
</dbReference>
<evidence type="ECO:0000256" key="1">
    <source>
        <dbReference type="ARBA" id="ARBA00022617"/>
    </source>
</evidence>
<evidence type="ECO:0000313" key="8">
    <source>
        <dbReference type="Proteomes" id="UP000030004"/>
    </source>
</evidence>
<sequence length="1107" mass="120915">MKHLLFAAAAAFSFVAGGPAIAQAFDDSSFTSYSPNLARGERLFHVGSCASCHQEKGTALDASAPLLGGGMEIDSPTFGIVRVPNITGSSAGIGDWSRGDFLNAMLHGTSPDGGSYTPLFPYEFYAKMKPEHVVDLFEYIKQSAPKSDRASEKHSMLLTRRIFGKNPWRFSFEPAAYDGAGDNENDPIAWGKYLTESVAACGACHTPRNSAFILEDSQTHKGGISPLGEVAGDISKSAVSGLGPDGFTDMLAAGTGLDGSTPVKGTMQRVSAQLAQAPESDQTAVYQYLADLKELPKPVVEMSCEAPRSPVSEPAPELTAAVDSFFSAQCKSCHVRGASAASKAVLASASRVASDTSLVTPGDPSTSALYRSLNTMPPGNSASDADKKLVEDWIAGLAVDKEFLTAEKKEPPRDDSRMHMAFDDQYRAVQEHLVQQDDSKRPFMRYFSFRHLQNGLLPCQSMDDFFEQHMAGYLAGLNKLVNSMSWEPRIKQVEPISDGMGIYAIDIRDYGWTPRQWEALISGEIPGEDEALPYPYGLDPFGAERNENLTQIARITGTTVPIMRGDWFVAVAGEPFYYKFMLNLPDNLHDFERHLMRVDRIKEIQDGDVMRAGFLEGGSGVSQNNRLIERMVQPTGGYYWISYDFDRAIDASKRLKQSPLGPEEAFPAHQQVFEGDGGEMIFSLPNGMQGYYLTDGPGNFIPDGPTSVVFFKGESPVSGATISNGSACMTCHLNGPIEGYDQIKESVESTGTDRVTLEKVREIYADDEDLQKAYAEDTNRYLDALAAAGGDYTVMEGPGRYHHEPVTNTVAKYFDELDKDLLAAEFGLTYEELQDRARTLPFSAAKDRLYSWFADIDGRGLVERYEVEESYQIVAAALYLTTPRDHTTAGQHVQQVSYQPTHVAASAPVASHVPAPVSAPVHVPQQRTVEVTPGATQPQRHGLTVRVEKSDLKVCEGARFTVSTDRACLLDVIYPDTRAGTFFRLSPAAIGNPILQPGEVRQIPQPGRELQSHTPTSGVDIAINCYPGLTSYDQLGRDLLKTLEEYQSSRGQTKNFSEVVSTVTEETFQQNQNPTQVATDPQAPITSTVRFSISEDRSALDANGQCK</sequence>
<dbReference type="GO" id="GO:0046872">
    <property type="term" value="F:metal ion binding"/>
    <property type="evidence" value="ECO:0007669"/>
    <property type="project" value="UniProtKB-KW"/>
</dbReference>
<dbReference type="eggNOG" id="COG2010">
    <property type="taxonomic scope" value="Bacteria"/>
</dbReference>
<protein>
    <recommendedName>
        <fullName evidence="6">Cytochrome c domain-containing protein</fullName>
    </recommendedName>
</protein>
<keyword evidence="2 4" id="KW-0479">Metal-binding</keyword>
<evidence type="ECO:0000256" key="5">
    <source>
        <dbReference type="SAM" id="SignalP"/>
    </source>
</evidence>
<dbReference type="STRING" id="1461694.ATO9_06190"/>
<name>A0A0A0EGZ9_9RHOB</name>
<evidence type="ECO:0000256" key="2">
    <source>
        <dbReference type="ARBA" id="ARBA00022723"/>
    </source>
</evidence>
<dbReference type="EMBL" id="AQQX01000002">
    <property type="protein sequence ID" value="KGM49605.1"/>
    <property type="molecule type" value="Genomic_DNA"/>
</dbReference>
<dbReference type="GO" id="GO:0020037">
    <property type="term" value="F:heme binding"/>
    <property type="evidence" value="ECO:0007669"/>
    <property type="project" value="InterPro"/>
</dbReference>
<dbReference type="PANTHER" id="PTHR35008:SF8">
    <property type="entry name" value="ALCOHOL DEHYDROGENASE CYTOCHROME C SUBUNIT"/>
    <property type="match status" value="1"/>
</dbReference>
<dbReference type="AlphaFoldDB" id="A0A0A0EGZ9"/>
<dbReference type="Gene3D" id="1.10.760.10">
    <property type="entry name" value="Cytochrome c-like domain"/>
    <property type="match status" value="1"/>
</dbReference>
<dbReference type="InterPro" id="IPR009056">
    <property type="entry name" value="Cyt_c-like_dom"/>
</dbReference>
<keyword evidence="5" id="KW-0732">Signal</keyword>
<dbReference type="RefSeq" id="WP_043746741.1">
    <property type="nucleotide sequence ID" value="NZ_AQQX01000002.1"/>
</dbReference>
<dbReference type="SUPFAM" id="SSF46626">
    <property type="entry name" value="Cytochrome c"/>
    <property type="match status" value="1"/>
</dbReference>
<feature type="domain" description="Cytochrome c" evidence="6">
    <location>
        <begin position="35"/>
        <end position="144"/>
    </location>
</feature>
<evidence type="ECO:0000259" key="6">
    <source>
        <dbReference type="PROSITE" id="PS51007"/>
    </source>
</evidence>
<evidence type="ECO:0000256" key="4">
    <source>
        <dbReference type="PROSITE-ProRule" id="PRU00433"/>
    </source>
</evidence>
<feature type="domain" description="Cytochrome c" evidence="6">
    <location>
        <begin position="186"/>
        <end position="290"/>
    </location>
</feature>
<gene>
    <name evidence="7" type="ORF">ATO9_06190</name>
</gene>
<dbReference type="OrthoDB" id="9811281at2"/>